<dbReference type="VEuPathDB" id="TrichDB:TVAGG3_0221230"/>
<dbReference type="InterPro" id="IPR016534">
    <property type="entry name" value="VPS16"/>
</dbReference>
<dbReference type="Pfam" id="PF04841">
    <property type="entry name" value="Vps16_N"/>
    <property type="match status" value="1"/>
</dbReference>
<organism evidence="4 5">
    <name type="scientific">Trichomonas vaginalis (strain ATCC PRA-98 / G3)</name>
    <dbReference type="NCBI Taxonomy" id="412133"/>
    <lineage>
        <taxon>Eukaryota</taxon>
        <taxon>Metamonada</taxon>
        <taxon>Parabasalia</taxon>
        <taxon>Trichomonadida</taxon>
        <taxon>Trichomonadidae</taxon>
        <taxon>Trichomonas</taxon>
    </lineage>
</organism>
<dbReference type="GO" id="GO:0005768">
    <property type="term" value="C:endosome"/>
    <property type="evidence" value="ECO:0000318"/>
    <property type="project" value="GO_Central"/>
</dbReference>
<dbReference type="InParanoid" id="A2E9W5"/>
<dbReference type="PANTHER" id="PTHR12811:SF0">
    <property type="entry name" value="VACUOLAR PROTEIN SORTING-ASSOCIATED PROTEIN 16 HOMOLOG"/>
    <property type="match status" value="1"/>
</dbReference>
<dbReference type="OrthoDB" id="1792at2759"/>
<dbReference type="GO" id="GO:0006886">
    <property type="term" value="P:intracellular protein transport"/>
    <property type="evidence" value="ECO:0007669"/>
    <property type="project" value="InterPro"/>
</dbReference>
<dbReference type="GO" id="GO:0042144">
    <property type="term" value="P:vacuole fusion, non-autophagic"/>
    <property type="evidence" value="ECO:0000318"/>
    <property type="project" value="GO_Central"/>
</dbReference>
<dbReference type="Pfam" id="PF04840">
    <property type="entry name" value="Vps16_C"/>
    <property type="match status" value="1"/>
</dbReference>
<dbReference type="PANTHER" id="PTHR12811">
    <property type="entry name" value="VACUOLAR PROTEIN SORTING VPS16"/>
    <property type="match status" value="1"/>
</dbReference>
<gene>
    <name evidence="4" type="ORF">TVAG_184290</name>
</gene>
<dbReference type="InterPro" id="IPR036322">
    <property type="entry name" value="WD40_repeat_dom_sf"/>
</dbReference>
<dbReference type="VEuPathDB" id="TrichDB:TVAG_184290"/>
<dbReference type="EMBL" id="DS113336">
    <property type="protein sequence ID" value="EAY10527.1"/>
    <property type="molecule type" value="Genomic_DNA"/>
</dbReference>
<evidence type="ECO:0000313" key="4">
    <source>
        <dbReference type="EMBL" id="EAY10527.1"/>
    </source>
</evidence>
<dbReference type="SUPFAM" id="SSF50978">
    <property type="entry name" value="WD40 repeat-like"/>
    <property type="match status" value="1"/>
</dbReference>
<evidence type="ECO:0008006" key="6">
    <source>
        <dbReference type="Google" id="ProtNLM"/>
    </source>
</evidence>
<protein>
    <recommendedName>
        <fullName evidence="6">Vps16 N-terminal domain-containing protein</fullName>
    </recommendedName>
</protein>
<evidence type="ECO:0000256" key="1">
    <source>
        <dbReference type="ARBA" id="ARBA00009250"/>
    </source>
</evidence>
<name>A2E9W5_TRIV3</name>
<evidence type="ECO:0000259" key="3">
    <source>
        <dbReference type="Pfam" id="PF04841"/>
    </source>
</evidence>
<evidence type="ECO:0000313" key="5">
    <source>
        <dbReference type="Proteomes" id="UP000001542"/>
    </source>
</evidence>
<feature type="domain" description="Vps16 C-terminal" evidence="2">
    <location>
        <begin position="603"/>
        <end position="724"/>
    </location>
</feature>
<dbReference type="Gene3D" id="1.10.150.780">
    <property type="entry name" value="Vps16, C-terminal region"/>
    <property type="match status" value="1"/>
</dbReference>
<dbReference type="STRING" id="5722.A2E9W5"/>
<dbReference type="AlphaFoldDB" id="A2E9W5"/>
<dbReference type="InterPro" id="IPR038132">
    <property type="entry name" value="Vps16_C_sf"/>
</dbReference>
<dbReference type="GO" id="GO:0016197">
    <property type="term" value="P:endosomal transport"/>
    <property type="evidence" value="ECO:0000318"/>
    <property type="project" value="GO_Central"/>
</dbReference>
<keyword evidence="5" id="KW-1185">Reference proteome</keyword>
<reference evidence="4" key="1">
    <citation type="submission" date="2006-10" db="EMBL/GenBank/DDBJ databases">
        <authorList>
            <person name="Amadeo P."/>
            <person name="Zhao Q."/>
            <person name="Wortman J."/>
            <person name="Fraser-Liggett C."/>
            <person name="Carlton J."/>
        </authorList>
    </citation>
    <scope>NUCLEOTIDE SEQUENCE</scope>
    <source>
        <strain evidence="4">G3</strain>
    </source>
</reference>
<dbReference type="GO" id="GO:0003779">
    <property type="term" value="F:actin binding"/>
    <property type="evidence" value="ECO:0000318"/>
    <property type="project" value="GO_Central"/>
</dbReference>
<reference evidence="4" key="2">
    <citation type="journal article" date="2007" name="Science">
        <title>Draft genome sequence of the sexually transmitted pathogen Trichomonas vaginalis.</title>
        <authorList>
            <person name="Carlton J.M."/>
            <person name="Hirt R.P."/>
            <person name="Silva J.C."/>
            <person name="Delcher A.L."/>
            <person name="Schatz M."/>
            <person name="Zhao Q."/>
            <person name="Wortman J.R."/>
            <person name="Bidwell S.L."/>
            <person name="Alsmark U.C.M."/>
            <person name="Besteiro S."/>
            <person name="Sicheritz-Ponten T."/>
            <person name="Noel C.J."/>
            <person name="Dacks J.B."/>
            <person name="Foster P.G."/>
            <person name="Simillion C."/>
            <person name="Van de Peer Y."/>
            <person name="Miranda-Saavedra D."/>
            <person name="Barton G.J."/>
            <person name="Westrop G.D."/>
            <person name="Mueller S."/>
            <person name="Dessi D."/>
            <person name="Fiori P.L."/>
            <person name="Ren Q."/>
            <person name="Paulsen I."/>
            <person name="Zhang H."/>
            <person name="Bastida-Corcuera F.D."/>
            <person name="Simoes-Barbosa A."/>
            <person name="Brown M.T."/>
            <person name="Hayes R.D."/>
            <person name="Mukherjee M."/>
            <person name="Okumura C.Y."/>
            <person name="Schneider R."/>
            <person name="Smith A.J."/>
            <person name="Vanacova S."/>
            <person name="Villalvazo M."/>
            <person name="Haas B.J."/>
            <person name="Pertea M."/>
            <person name="Feldblyum T.V."/>
            <person name="Utterback T.R."/>
            <person name="Shu C.L."/>
            <person name="Osoegawa K."/>
            <person name="de Jong P.J."/>
            <person name="Hrdy I."/>
            <person name="Horvathova L."/>
            <person name="Zubacova Z."/>
            <person name="Dolezal P."/>
            <person name="Malik S.B."/>
            <person name="Logsdon J.M. Jr."/>
            <person name="Henze K."/>
            <person name="Gupta A."/>
            <person name="Wang C.C."/>
            <person name="Dunne R.L."/>
            <person name="Upcroft J.A."/>
            <person name="Upcroft P."/>
            <person name="White O."/>
            <person name="Salzberg S.L."/>
            <person name="Tang P."/>
            <person name="Chiu C.-H."/>
            <person name="Lee Y.-S."/>
            <person name="Embley T.M."/>
            <person name="Coombs G.H."/>
            <person name="Mottram J.C."/>
            <person name="Tachezy J."/>
            <person name="Fraser-Liggett C.M."/>
            <person name="Johnson P.J."/>
        </authorList>
    </citation>
    <scope>NUCLEOTIDE SEQUENCE [LARGE SCALE GENOMIC DNA]</scope>
    <source>
        <strain evidence="4">G3</strain>
    </source>
</reference>
<dbReference type="InterPro" id="IPR006926">
    <property type="entry name" value="Vps16_N"/>
</dbReference>
<dbReference type="eggNOG" id="KOG2280">
    <property type="taxonomic scope" value="Eukaryota"/>
</dbReference>
<dbReference type="SMR" id="A2E9W5"/>
<proteinExistence type="inferred from homology"/>
<sequence length="750" mass="83939">MAFLRKDMFPLGFLNPIEPTQNCYSMGKSSGMIAISRENYGIGASHPYIEYYDARSEKLGGISMKSNGNLAFVHVLPTDEIIAVSDSGTVSRISYGVETVISTLNLPNLLINAAAFYDGGVVVSTSDGNIIDIENYDKPNIVQHFDNIARPRCMTAIPPSKSNTESIIIMFLDNGHLFVIDDRRYYEMKLSKYVLAIAPSYSYSKIAILLEDFTIIVANQALDKIYYQTQIDLNDMEDFQMMTWIGDIVPALSFNGAVILGTEDPSSPVFFVDGSPYLFMECDSIYSITQTESFRIVAVPNNVFKVLNKYLVERSDGVKLCEIFDNRLTEPFVEKLSAINDVPSAINDIISTAEFVTDKASQAYFVAVACFVNSYSNKGRGTMIGEVCRKLRVANCILEYGVPITSKQLDEIDSTTILQRLCKRKQFEVAYNLAKFLNVPEQVVSDEQVKYTVKFNSDDGSVIGSLPLDKIRPSFAAEYSWQIGRPNLGIMFAELETDYSKKAILLAKMDQWDKAINAAADTCDSSSLLSVLSLSLEKGNEEIVNTAIANCEPAVRVLMRLPRMTTPVRLGVILDKIPPTIPAMDAVRTYKTVQSQFTSGLECANTLKKLKDMQNELAARSGDQSIVGKSLNETLRSFFKKGDEDGAYQFGKKLGMDEKRVDALLFAYYVKTKDMYALKRFGMKKSRKEMWPQITMILKRENTNLAREFIDSIASIDPKMKMSMQQDFENGKFAPRDIESMKPLSCIFNS</sequence>
<dbReference type="Proteomes" id="UP000001542">
    <property type="component" value="Unassembled WGS sequence"/>
</dbReference>
<dbReference type="InterPro" id="IPR006925">
    <property type="entry name" value="Vps16_C"/>
</dbReference>
<feature type="domain" description="Vps16 N-terminal" evidence="3">
    <location>
        <begin position="25"/>
        <end position="354"/>
    </location>
</feature>
<evidence type="ECO:0000259" key="2">
    <source>
        <dbReference type="Pfam" id="PF04840"/>
    </source>
</evidence>
<accession>A2E9W5</accession>
<dbReference type="KEGG" id="tva:4768462"/>
<dbReference type="GO" id="GO:0030897">
    <property type="term" value="C:HOPS complex"/>
    <property type="evidence" value="ECO:0000318"/>
    <property type="project" value="GO_Central"/>
</dbReference>
<comment type="similarity">
    <text evidence="1">Belongs to the VPS16 family.</text>
</comment>
<dbReference type="RefSeq" id="XP_001322750.1">
    <property type="nucleotide sequence ID" value="XM_001322715.1"/>
</dbReference>